<feature type="binding site" evidence="8">
    <location>
        <position position="29"/>
    </location>
    <ligand>
        <name>Ca(2+)</name>
        <dbReference type="ChEBI" id="CHEBI:29108"/>
        <label>2</label>
    </ligand>
</feature>
<dbReference type="PRINTS" id="PR00461">
    <property type="entry name" value="PLPEROXIDASE"/>
</dbReference>
<keyword evidence="3" id="KW-0575">Peroxidase</keyword>
<dbReference type="PANTHER" id="PTHR31388">
    <property type="entry name" value="PEROXIDASE 72-RELATED"/>
    <property type="match status" value="1"/>
</dbReference>
<dbReference type="PANTHER" id="PTHR31388:SF3">
    <property type="entry name" value="PEROXIDASE 72"/>
    <property type="match status" value="1"/>
</dbReference>
<dbReference type="AlphaFoldDB" id="A0AAP0JP31"/>
<name>A0AAP0JP31_9MAGN</name>
<comment type="cofactor">
    <cofactor evidence="2">
        <name>heme b</name>
        <dbReference type="ChEBI" id="CHEBI:60344"/>
    </cofactor>
</comment>
<dbReference type="Gene3D" id="1.10.420.10">
    <property type="entry name" value="Peroxidase, domain 2"/>
    <property type="match status" value="1"/>
</dbReference>
<sequence length="109" mass="12050">MAIAAACRTRSGNERKLSFVGVYDVTPSDLYGAPVFDNCYFKNILVSKGILNPDEVLFTKSKALADLVKKYAESIEVFFEQFGKSMIKMGNISPTGSKGEGRKNCRRVN</sequence>
<evidence type="ECO:0000256" key="6">
    <source>
        <dbReference type="ARBA" id="ARBA00023002"/>
    </source>
</evidence>
<dbReference type="GO" id="GO:0140825">
    <property type="term" value="F:lactoperoxidase activity"/>
    <property type="evidence" value="ECO:0007669"/>
    <property type="project" value="UniProtKB-EC"/>
</dbReference>
<evidence type="ECO:0000256" key="1">
    <source>
        <dbReference type="ARBA" id="ARBA00000189"/>
    </source>
</evidence>
<evidence type="ECO:0000256" key="7">
    <source>
        <dbReference type="ARBA" id="ARBA00023004"/>
    </source>
</evidence>
<comment type="caution">
    <text evidence="10">The sequence shown here is derived from an EMBL/GenBank/DDBJ whole genome shotgun (WGS) entry which is preliminary data.</text>
</comment>
<dbReference type="GO" id="GO:0020037">
    <property type="term" value="F:heme binding"/>
    <property type="evidence" value="ECO:0007669"/>
    <property type="project" value="InterPro"/>
</dbReference>
<organism evidence="10 11">
    <name type="scientific">Stephania japonica</name>
    <dbReference type="NCBI Taxonomy" id="461633"/>
    <lineage>
        <taxon>Eukaryota</taxon>
        <taxon>Viridiplantae</taxon>
        <taxon>Streptophyta</taxon>
        <taxon>Embryophyta</taxon>
        <taxon>Tracheophyta</taxon>
        <taxon>Spermatophyta</taxon>
        <taxon>Magnoliopsida</taxon>
        <taxon>Ranunculales</taxon>
        <taxon>Menispermaceae</taxon>
        <taxon>Menispermoideae</taxon>
        <taxon>Cissampelideae</taxon>
        <taxon>Stephania</taxon>
    </lineage>
</organism>
<evidence type="ECO:0000259" key="9">
    <source>
        <dbReference type="PROSITE" id="PS50873"/>
    </source>
</evidence>
<dbReference type="GO" id="GO:0046872">
    <property type="term" value="F:metal ion binding"/>
    <property type="evidence" value="ECO:0007669"/>
    <property type="project" value="UniProtKB-KW"/>
</dbReference>
<evidence type="ECO:0000256" key="4">
    <source>
        <dbReference type="ARBA" id="ARBA00022617"/>
    </source>
</evidence>
<keyword evidence="8" id="KW-0106">Calcium</keyword>
<evidence type="ECO:0000256" key="5">
    <source>
        <dbReference type="ARBA" id="ARBA00022723"/>
    </source>
</evidence>
<dbReference type="Proteomes" id="UP001417504">
    <property type="component" value="Unassembled WGS sequence"/>
</dbReference>
<dbReference type="PROSITE" id="PS50873">
    <property type="entry name" value="PEROXIDASE_4"/>
    <property type="match status" value="1"/>
</dbReference>
<keyword evidence="5 8" id="KW-0479">Metal-binding</keyword>
<feature type="domain" description="Plant heme peroxidase family profile" evidence="9">
    <location>
        <begin position="1"/>
        <end position="109"/>
    </location>
</feature>
<dbReference type="GO" id="GO:0006979">
    <property type="term" value="P:response to oxidative stress"/>
    <property type="evidence" value="ECO:0007669"/>
    <property type="project" value="InterPro"/>
</dbReference>
<feature type="binding site" evidence="8">
    <location>
        <position position="37"/>
    </location>
    <ligand>
        <name>Ca(2+)</name>
        <dbReference type="ChEBI" id="CHEBI:29108"/>
        <label>2</label>
    </ligand>
</feature>
<proteinExistence type="predicted"/>
<dbReference type="InterPro" id="IPR010255">
    <property type="entry name" value="Haem_peroxidase_sf"/>
</dbReference>
<accession>A0AAP0JP31</accession>
<evidence type="ECO:0000313" key="11">
    <source>
        <dbReference type="Proteomes" id="UP001417504"/>
    </source>
</evidence>
<evidence type="ECO:0000256" key="3">
    <source>
        <dbReference type="ARBA" id="ARBA00022559"/>
    </source>
</evidence>
<comment type="catalytic activity">
    <reaction evidence="1">
        <text>2 a phenolic donor + H2O2 = 2 a phenolic radical donor + 2 H2O</text>
        <dbReference type="Rhea" id="RHEA:56136"/>
        <dbReference type="ChEBI" id="CHEBI:15377"/>
        <dbReference type="ChEBI" id="CHEBI:16240"/>
        <dbReference type="ChEBI" id="CHEBI:139520"/>
        <dbReference type="ChEBI" id="CHEBI:139521"/>
        <dbReference type="EC" id="1.11.1.7"/>
    </reaction>
</comment>
<keyword evidence="4" id="KW-0349">Heme</keyword>
<evidence type="ECO:0000256" key="8">
    <source>
        <dbReference type="PIRSR" id="PIRSR600823-3"/>
    </source>
</evidence>
<keyword evidence="7" id="KW-0408">Iron</keyword>
<evidence type="ECO:0000256" key="2">
    <source>
        <dbReference type="ARBA" id="ARBA00001970"/>
    </source>
</evidence>
<gene>
    <name evidence="10" type="ORF">Sjap_007893</name>
</gene>
<keyword evidence="11" id="KW-1185">Reference proteome</keyword>
<evidence type="ECO:0000313" key="10">
    <source>
        <dbReference type="EMBL" id="KAK9137299.1"/>
    </source>
</evidence>
<reference evidence="10 11" key="1">
    <citation type="submission" date="2024-01" db="EMBL/GenBank/DDBJ databases">
        <title>Genome assemblies of Stephania.</title>
        <authorList>
            <person name="Yang L."/>
        </authorList>
    </citation>
    <scope>NUCLEOTIDE SEQUENCE [LARGE SCALE GENOMIC DNA]</scope>
    <source>
        <strain evidence="10">QJT</strain>
        <tissue evidence="10">Leaf</tissue>
    </source>
</reference>
<protein>
    <recommendedName>
        <fullName evidence="9">Plant heme peroxidase family profile domain-containing protein</fullName>
    </recommendedName>
</protein>
<comment type="cofactor">
    <cofactor evidence="8">
        <name>Ca(2+)</name>
        <dbReference type="ChEBI" id="CHEBI:29108"/>
    </cofactor>
    <text evidence="8">Binds 2 calcium ions per subunit.</text>
</comment>
<dbReference type="InterPro" id="IPR002016">
    <property type="entry name" value="Haem_peroxidase"/>
</dbReference>
<dbReference type="SUPFAM" id="SSF48113">
    <property type="entry name" value="Heme-dependent peroxidases"/>
    <property type="match status" value="1"/>
</dbReference>
<dbReference type="InterPro" id="IPR000823">
    <property type="entry name" value="Peroxidase_pln"/>
</dbReference>
<keyword evidence="6" id="KW-0560">Oxidoreductase</keyword>
<dbReference type="EMBL" id="JBBNAE010000003">
    <property type="protein sequence ID" value="KAK9137299.1"/>
    <property type="molecule type" value="Genomic_DNA"/>
</dbReference>